<keyword evidence="2" id="KW-1133">Transmembrane helix</keyword>
<sequence length="80" mass="9402">MHLLKIKKMENLIIYPITGTSLLILNLSLMLFFPEIPKFVFSILLIVGVLFLHLDTVVENKTLKREIKELREKYESEETI</sequence>
<keyword evidence="2" id="KW-0812">Transmembrane</keyword>
<evidence type="ECO:0000256" key="1">
    <source>
        <dbReference type="SAM" id="Coils"/>
    </source>
</evidence>
<protein>
    <submittedName>
        <fullName evidence="3">Uncharacterized protein</fullName>
    </submittedName>
</protein>
<reference evidence="3" key="1">
    <citation type="submission" date="2019-08" db="EMBL/GenBank/DDBJ databases">
        <authorList>
            <person name="Kucharzyk K."/>
            <person name="Murdoch R.W."/>
            <person name="Higgins S."/>
            <person name="Loffler F."/>
        </authorList>
    </citation>
    <scope>NUCLEOTIDE SEQUENCE</scope>
</reference>
<dbReference type="EMBL" id="VSSQ01000017">
    <property type="protein sequence ID" value="MPL62253.1"/>
    <property type="molecule type" value="Genomic_DNA"/>
</dbReference>
<comment type="caution">
    <text evidence="3">The sequence shown here is derived from an EMBL/GenBank/DDBJ whole genome shotgun (WGS) entry which is preliminary data.</text>
</comment>
<dbReference type="AlphaFoldDB" id="A0A644T5R1"/>
<evidence type="ECO:0000313" key="3">
    <source>
        <dbReference type="EMBL" id="MPL62253.1"/>
    </source>
</evidence>
<keyword evidence="2" id="KW-0472">Membrane</keyword>
<proteinExistence type="predicted"/>
<feature type="transmembrane region" description="Helical" evidence="2">
    <location>
        <begin position="39"/>
        <end position="58"/>
    </location>
</feature>
<feature type="transmembrane region" description="Helical" evidence="2">
    <location>
        <begin position="12"/>
        <end position="33"/>
    </location>
</feature>
<accession>A0A644T5R1</accession>
<evidence type="ECO:0000256" key="2">
    <source>
        <dbReference type="SAM" id="Phobius"/>
    </source>
</evidence>
<organism evidence="3">
    <name type="scientific">bioreactor metagenome</name>
    <dbReference type="NCBI Taxonomy" id="1076179"/>
    <lineage>
        <taxon>unclassified sequences</taxon>
        <taxon>metagenomes</taxon>
        <taxon>ecological metagenomes</taxon>
    </lineage>
</organism>
<name>A0A644T5R1_9ZZZZ</name>
<feature type="coiled-coil region" evidence="1">
    <location>
        <begin position="53"/>
        <end position="80"/>
    </location>
</feature>
<keyword evidence="1" id="KW-0175">Coiled coil</keyword>
<gene>
    <name evidence="3" type="ORF">SDC9_07864</name>
</gene>